<keyword evidence="4 5" id="KW-0378">Hydrolase</keyword>
<evidence type="ECO:0000313" key="8">
    <source>
        <dbReference type="Proteomes" id="UP001197093"/>
    </source>
</evidence>
<proteinExistence type="inferred from homology"/>
<evidence type="ECO:0000256" key="1">
    <source>
        <dbReference type="ARBA" id="ARBA00007447"/>
    </source>
</evidence>
<accession>A0AAD4EN25</accession>
<sequence length="323" mass="33661">MAEELKVPDLRLLGPVLVSFSVQQVANPYYVRDGPSALLKAYLKYGATPPSEFLSPISIGTPAQVLNVDFDTGSSDLWVFSTETANAGSHTVYSPSNSSTAQKLSGATWSAKYGDGSTSNGDVYMDIVDVGGFTVSSQAVESAQVVSDVFISDPAISAGTYNFGFIDTSLYTGTLDFVDVDSKAGYWTFTASGYRIGSADITTGNITGVADTGTSLLMLPTSVVQAYYAEVPGAQNVASAGGWTFSCSAALPDFQFVVGAVTIAIPGEYINYAPTDNTGQSCFGGLQDRGPLGINIFGAVALKSAFVVFDGSKPSLGWATKNL</sequence>
<dbReference type="PANTHER" id="PTHR47966:SF2">
    <property type="entry name" value="ASPERGILLOPEPSIN-1-RELATED"/>
    <property type="match status" value="1"/>
</dbReference>
<dbReference type="PROSITE" id="PS00141">
    <property type="entry name" value="ASP_PROTEASE"/>
    <property type="match status" value="1"/>
</dbReference>
<dbReference type="EMBL" id="JAHCVI010000006">
    <property type="protein sequence ID" value="KAG7284247.1"/>
    <property type="molecule type" value="Genomic_DNA"/>
</dbReference>
<evidence type="ECO:0000313" key="7">
    <source>
        <dbReference type="EMBL" id="KAG7284247.1"/>
    </source>
</evidence>
<reference evidence="7" key="1">
    <citation type="submission" date="2023-02" db="EMBL/GenBank/DDBJ databases">
        <authorList>
            <person name="Palmer J.M."/>
        </authorList>
    </citation>
    <scope>NUCLEOTIDE SEQUENCE</scope>
    <source>
        <strain evidence="7">FW57</strain>
    </source>
</reference>
<dbReference type="PROSITE" id="PS51767">
    <property type="entry name" value="PEPTIDASE_A1"/>
    <property type="match status" value="1"/>
</dbReference>
<dbReference type="Proteomes" id="UP001197093">
    <property type="component" value="Unassembled WGS sequence"/>
</dbReference>
<evidence type="ECO:0000256" key="3">
    <source>
        <dbReference type="ARBA" id="ARBA00022750"/>
    </source>
</evidence>
<organism evidence="7 8">
    <name type="scientific">Staphylotrichum longicolle</name>
    <dbReference type="NCBI Taxonomy" id="669026"/>
    <lineage>
        <taxon>Eukaryota</taxon>
        <taxon>Fungi</taxon>
        <taxon>Dikarya</taxon>
        <taxon>Ascomycota</taxon>
        <taxon>Pezizomycotina</taxon>
        <taxon>Sordariomycetes</taxon>
        <taxon>Sordariomycetidae</taxon>
        <taxon>Sordariales</taxon>
        <taxon>Chaetomiaceae</taxon>
        <taxon>Staphylotrichum</taxon>
    </lineage>
</organism>
<dbReference type="InterPro" id="IPR033121">
    <property type="entry name" value="PEPTIDASE_A1"/>
</dbReference>
<evidence type="ECO:0000256" key="4">
    <source>
        <dbReference type="ARBA" id="ARBA00022801"/>
    </source>
</evidence>
<comment type="similarity">
    <text evidence="1 5">Belongs to the peptidase A1 family.</text>
</comment>
<dbReference type="Gene3D" id="2.40.70.10">
    <property type="entry name" value="Acid Proteases"/>
    <property type="match status" value="2"/>
</dbReference>
<evidence type="ECO:0000256" key="2">
    <source>
        <dbReference type="ARBA" id="ARBA00022670"/>
    </source>
</evidence>
<dbReference type="GO" id="GO:0006508">
    <property type="term" value="P:proteolysis"/>
    <property type="evidence" value="ECO:0007669"/>
    <property type="project" value="UniProtKB-KW"/>
</dbReference>
<gene>
    <name evidence="7" type="ORF">NEMBOFW57_010611</name>
</gene>
<protein>
    <recommendedName>
        <fullName evidence="6">Peptidase A1 domain-containing protein</fullName>
    </recommendedName>
</protein>
<name>A0AAD4EN25_9PEZI</name>
<comment type="caution">
    <text evidence="7">The sequence shown here is derived from an EMBL/GenBank/DDBJ whole genome shotgun (WGS) entry which is preliminary data.</text>
</comment>
<dbReference type="PANTHER" id="PTHR47966">
    <property type="entry name" value="BETA-SITE APP-CLEAVING ENZYME, ISOFORM A-RELATED"/>
    <property type="match status" value="1"/>
</dbReference>
<dbReference type="AlphaFoldDB" id="A0AAD4EN25"/>
<keyword evidence="2 5" id="KW-0645">Protease</keyword>
<dbReference type="InterPro" id="IPR021109">
    <property type="entry name" value="Peptidase_aspartic_dom_sf"/>
</dbReference>
<evidence type="ECO:0000256" key="5">
    <source>
        <dbReference type="RuleBase" id="RU000454"/>
    </source>
</evidence>
<feature type="domain" description="Peptidase A1" evidence="6">
    <location>
        <begin position="53"/>
        <end position="319"/>
    </location>
</feature>
<dbReference type="GO" id="GO:0004190">
    <property type="term" value="F:aspartic-type endopeptidase activity"/>
    <property type="evidence" value="ECO:0007669"/>
    <property type="project" value="UniProtKB-KW"/>
</dbReference>
<evidence type="ECO:0000259" key="6">
    <source>
        <dbReference type="PROSITE" id="PS51767"/>
    </source>
</evidence>
<dbReference type="InterPro" id="IPR034163">
    <property type="entry name" value="Aspergillopepsin-like_cat_dom"/>
</dbReference>
<dbReference type="InterPro" id="IPR001969">
    <property type="entry name" value="Aspartic_peptidase_AS"/>
</dbReference>
<keyword evidence="8" id="KW-1185">Reference proteome</keyword>
<dbReference type="CDD" id="cd06097">
    <property type="entry name" value="Aspergillopepsin_like"/>
    <property type="match status" value="1"/>
</dbReference>
<dbReference type="PRINTS" id="PR00792">
    <property type="entry name" value="PEPSIN"/>
</dbReference>
<dbReference type="Pfam" id="PF00026">
    <property type="entry name" value="Asp"/>
    <property type="match status" value="1"/>
</dbReference>
<keyword evidence="3 5" id="KW-0064">Aspartyl protease</keyword>
<dbReference type="SUPFAM" id="SSF50630">
    <property type="entry name" value="Acid proteases"/>
    <property type="match status" value="1"/>
</dbReference>
<dbReference type="FunFam" id="2.40.70.10:FF:000024">
    <property type="entry name" value="Endothiapepsin"/>
    <property type="match status" value="1"/>
</dbReference>
<dbReference type="InterPro" id="IPR001461">
    <property type="entry name" value="Aspartic_peptidase_A1"/>
</dbReference>